<name>A0ABQ3HEW2_9NEIS</name>
<dbReference type="InterPro" id="IPR012318">
    <property type="entry name" value="HTH_CRP"/>
</dbReference>
<sequence length="231" mass="25787">MINTQILNRVKLFSDLPPEQLNWLSVLCNMREFQKGAIVVNKDENSNDLMFLLQGQLVVTDVTQDGIEIGLYIIKPGYSFGEISAIDSLPRAATVKAMEKSIVGFLPGIEFQNLLLIAPKIASQLLKQFASTIRENNRQRIILSINNVHRRVAALLLSYSRPDSEQGGLVITNLPTQQELAAMANTTRESISRVLRSLIDNGILEKSGRVIRIIEAEKINKIINNSSVDFK</sequence>
<reference evidence="7" key="1">
    <citation type="journal article" date="2019" name="Int. J. Syst. Evol. Microbiol.">
        <title>The Global Catalogue of Microorganisms (GCM) 10K type strain sequencing project: providing services to taxonomists for standard genome sequencing and annotation.</title>
        <authorList>
            <consortium name="The Broad Institute Genomics Platform"/>
            <consortium name="The Broad Institute Genome Sequencing Center for Infectious Disease"/>
            <person name="Wu L."/>
            <person name="Ma J."/>
        </authorList>
    </citation>
    <scope>NUCLEOTIDE SEQUENCE [LARGE SCALE GENOMIC DNA]</scope>
    <source>
        <strain evidence="7">KCTC 23713</strain>
    </source>
</reference>
<keyword evidence="2" id="KW-0238">DNA-binding</keyword>
<dbReference type="Gene3D" id="1.10.10.10">
    <property type="entry name" value="Winged helix-like DNA-binding domain superfamily/Winged helix DNA-binding domain"/>
    <property type="match status" value="1"/>
</dbReference>
<evidence type="ECO:0008006" key="8">
    <source>
        <dbReference type="Google" id="ProtNLM"/>
    </source>
</evidence>
<dbReference type="RefSeq" id="WP_189353574.1">
    <property type="nucleotide sequence ID" value="NZ_BMYP01000025.1"/>
</dbReference>
<dbReference type="InterPro" id="IPR036388">
    <property type="entry name" value="WH-like_DNA-bd_sf"/>
</dbReference>
<organism evidence="6 7">
    <name type="scientific">Vogesella fluminis</name>
    <dbReference type="NCBI Taxonomy" id="1069161"/>
    <lineage>
        <taxon>Bacteria</taxon>
        <taxon>Pseudomonadati</taxon>
        <taxon>Pseudomonadota</taxon>
        <taxon>Betaproteobacteria</taxon>
        <taxon>Neisseriales</taxon>
        <taxon>Chromobacteriaceae</taxon>
        <taxon>Vogesella</taxon>
    </lineage>
</organism>
<dbReference type="PROSITE" id="PS50042">
    <property type="entry name" value="CNMP_BINDING_3"/>
    <property type="match status" value="1"/>
</dbReference>
<feature type="domain" description="Cyclic nucleotide-binding" evidence="4">
    <location>
        <begin position="12"/>
        <end position="132"/>
    </location>
</feature>
<comment type="caution">
    <text evidence="6">The sequence shown here is derived from an EMBL/GenBank/DDBJ whole genome shotgun (WGS) entry which is preliminary data.</text>
</comment>
<evidence type="ECO:0000313" key="6">
    <source>
        <dbReference type="EMBL" id="GHD78516.1"/>
    </source>
</evidence>
<evidence type="ECO:0000259" key="5">
    <source>
        <dbReference type="PROSITE" id="PS51063"/>
    </source>
</evidence>
<dbReference type="SUPFAM" id="SSF51206">
    <property type="entry name" value="cAMP-binding domain-like"/>
    <property type="match status" value="1"/>
</dbReference>
<evidence type="ECO:0000256" key="1">
    <source>
        <dbReference type="ARBA" id="ARBA00023015"/>
    </source>
</evidence>
<dbReference type="InterPro" id="IPR018490">
    <property type="entry name" value="cNMP-bd_dom_sf"/>
</dbReference>
<protein>
    <recommendedName>
        <fullName evidence="8">Crp/Fnr family transcriptional regulator</fullName>
    </recommendedName>
</protein>
<dbReference type="Proteomes" id="UP000662678">
    <property type="component" value="Unassembled WGS sequence"/>
</dbReference>
<dbReference type="Gene3D" id="2.60.120.10">
    <property type="entry name" value="Jelly Rolls"/>
    <property type="match status" value="1"/>
</dbReference>
<evidence type="ECO:0000313" key="7">
    <source>
        <dbReference type="Proteomes" id="UP000662678"/>
    </source>
</evidence>
<accession>A0ABQ3HEW2</accession>
<dbReference type="InterPro" id="IPR036390">
    <property type="entry name" value="WH_DNA-bd_sf"/>
</dbReference>
<dbReference type="Pfam" id="PF13545">
    <property type="entry name" value="HTH_Crp_2"/>
    <property type="match status" value="1"/>
</dbReference>
<evidence type="ECO:0000256" key="2">
    <source>
        <dbReference type="ARBA" id="ARBA00023125"/>
    </source>
</evidence>
<evidence type="ECO:0000259" key="4">
    <source>
        <dbReference type="PROSITE" id="PS50042"/>
    </source>
</evidence>
<keyword evidence="1" id="KW-0805">Transcription regulation</keyword>
<dbReference type="SMART" id="SM00100">
    <property type="entry name" value="cNMP"/>
    <property type="match status" value="1"/>
</dbReference>
<feature type="domain" description="HTH crp-type" evidence="5">
    <location>
        <begin position="146"/>
        <end position="217"/>
    </location>
</feature>
<evidence type="ECO:0000256" key="3">
    <source>
        <dbReference type="ARBA" id="ARBA00023163"/>
    </source>
</evidence>
<gene>
    <name evidence="6" type="ORF">GCM10011419_20680</name>
</gene>
<dbReference type="PANTHER" id="PTHR24567:SF74">
    <property type="entry name" value="HTH-TYPE TRANSCRIPTIONAL REGULATOR ARCR"/>
    <property type="match status" value="1"/>
</dbReference>
<dbReference type="SMART" id="SM00419">
    <property type="entry name" value="HTH_CRP"/>
    <property type="match status" value="1"/>
</dbReference>
<dbReference type="InterPro" id="IPR000595">
    <property type="entry name" value="cNMP-bd_dom"/>
</dbReference>
<dbReference type="EMBL" id="BMYP01000025">
    <property type="protein sequence ID" value="GHD78516.1"/>
    <property type="molecule type" value="Genomic_DNA"/>
</dbReference>
<dbReference type="PROSITE" id="PS51063">
    <property type="entry name" value="HTH_CRP_2"/>
    <property type="match status" value="1"/>
</dbReference>
<dbReference type="Pfam" id="PF00027">
    <property type="entry name" value="cNMP_binding"/>
    <property type="match status" value="1"/>
</dbReference>
<dbReference type="PANTHER" id="PTHR24567">
    <property type="entry name" value="CRP FAMILY TRANSCRIPTIONAL REGULATORY PROTEIN"/>
    <property type="match status" value="1"/>
</dbReference>
<proteinExistence type="predicted"/>
<dbReference type="CDD" id="cd00038">
    <property type="entry name" value="CAP_ED"/>
    <property type="match status" value="1"/>
</dbReference>
<dbReference type="InterPro" id="IPR014710">
    <property type="entry name" value="RmlC-like_jellyroll"/>
</dbReference>
<keyword evidence="7" id="KW-1185">Reference proteome</keyword>
<dbReference type="SUPFAM" id="SSF46785">
    <property type="entry name" value="Winged helix' DNA-binding domain"/>
    <property type="match status" value="1"/>
</dbReference>
<keyword evidence="3" id="KW-0804">Transcription</keyword>
<dbReference type="InterPro" id="IPR050397">
    <property type="entry name" value="Env_Response_Regulators"/>
</dbReference>